<proteinExistence type="predicted"/>
<dbReference type="PANTHER" id="PTHR12526">
    <property type="entry name" value="GLYCOSYLTRANSFERASE"/>
    <property type="match status" value="1"/>
</dbReference>
<organism evidence="1 2">
    <name type="scientific">Microbacterium paludicola</name>
    <dbReference type="NCBI Taxonomy" id="300019"/>
    <lineage>
        <taxon>Bacteria</taxon>
        <taxon>Bacillati</taxon>
        <taxon>Actinomycetota</taxon>
        <taxon>Actinomycetes</taxon>
        <taxon>Micrococcales</taxon>
        <taxon>Microbacteriaceae</taxon>
        <taxon>Microbacterium</taxon>
    </lineage>
</organism>
<reference evidence="1 2" key="1">
    <citation type="submission" date="2023-08" db="EMBL/GenBank/DDBJ databases">
        <title>Functional and genomic diversity of the sorghum phyllosphere microbiome.</title>
        <authorList>
            <person name="Shade A."/>
        </authorList>
    </citation>
    <scope>NUCLEOTIDE SEQUENCE [LARGE SCALE GENOMIC DNA]</scope>
    <source>
        <strain evidence="1 2">SORGH_AS_0919</strain>
    </source>
</reference>
<dbReference type="SUPFAM" id="SSF53756">
    <property type="entry name" value="UDP-Glycosyltransferase/glycogen phosphorylase"/>
    <property type="match status" value="1"/>
</dbReference>
<dbReference type="RefSeq" id="WP_309665124.1">
    <property type="nucleotide sequence ID" value="NZ_JAVIZA010000001.1"/>
</dbReference>
<comment type="caution">
    <text evidence="1">The sequence shown here is derived from an EMBL/GenBank/DDBJ whole genome shotgun (WGS) entry which is preliminary data.</text>
</comment>
<name>A0ABU1HYM3_9MICO</name>
<keyword evidence="2" id="KW-1185">Reference proteome</keyword>
<sequence>MSAPLRVLSLTEGFFAGGARILHSDVVAGLHARGEQRHSVLSIASRARRESTVQHMAADPRYRSLRSSGIAVASLGKTAGAVPHAPHAYSSRQLRAASRAIAAADVVLTLKEQPLGLLLALDDAMMMPARPVVTCLHRSDPEHSGDALVWLGESVRRGIVTAAVSCAQSTDAAYAPLLGSARRHVVDNGIDLSRFRPAITRGGDPVRRELGIPEEAVVVAYAARFDEMKDPELFLRSVAAHRRMVPDAHYVMCGAGMTRENPRLVEMLSAEGGDRVHALGIRDDMPAIYRAADVVALTSAFGEAAPLCLLEGAASGAVPVTTDVGDAARLVEGIGIVTPRDPDAVAAGWRRAALEREGFAAAALAARSRLGRDRMIAEYAAVIEQHRGRLRIAA</sequence>
<evidence type="ECO:0000313" key="1">
    <source>
        <dbReference type="EMBL" id="MDR6166746.1"/>
    </source>
</evidence>
<dbReference type="Gene3D" id="3.40.50.2000">
    <property type="entry name" value="Glycogen Phosphorylase B"/>
    <property type="match status" value="2"/>
</dbReference>
<dbReference type="Proteomes" id="UP001260188">
    <property type="component" value="Unassembled WGS sequence"/>
</dbReference>
<gene>
    <name evidence="1" type="ORF">QE367_000950</name>
</gene>
<protein>
    <submittedName>
        <fullName evidence="1">Glycosyltransferase involved in cell wall biosynthesis</fullName>
    </submittedName>
</protein>
<dbReference type="Pfam" id="PF13692">
    <property type="entry name" value="Glyco_trans_1_4"/>
    <property type="match status" value="1"/>
</dbReference>
<dbReference type="EMBL" id="JAVIZA010000001">
    <property type="protein sequence ID" value="MDR6166746.1"/>
    <property type="molecule type" value="Genomic_DNA"/>
</dbReference>
<accession>A0ABU1HYM3</accession>
<evidence type="ECO:0000313" key="2">
    <source>
        <dbReference type="Proteomes" id="UP001260188"/>
    </source>
</evidence>